<gene>
    <name evidence="1" type="ORF">LCGC14_1755330</name>
</gene>
<reference evidence="1" key="1">
    <citation type="journal article" date="2015" name="Nature">
        <title>Complex archaea that bridge the gap between prokaryotes and eukaryotes.</title>
        <authorList>
            <person name="Spang A."/>
            <person name="Saw J.H."/>
            <person name="Jorgensen S.L."/>
            <person name="Zaremba-Niedzwiedzka K."/>
            <person name="Martijn J."/>
            <person name="Lind A.E."/>
            <person name="van Eijk R."/>
            <person name="Schleper C."/>
            <person name="Guy L."/>
            <person name="Ettema T.J."/>
        </authorList>
    </citation>
    <scope>NUCLEOTIDE SEQUENCE</scope>
</reference>
<accession>A0A0F9JHU5</accession>
<organism evidence="1">
    <name type="scientific">marine sediment metagenome</name>
    <dbReference type="NCBI Taxonomy" id="412755"/>
    <lineage>
        <taxon>unclassified sequences</taxon>
        <taxon>metagenomes</taxon>
        <taxon>ecological metagenomes</taxon>
    </lineage>
</organism>
<comment type="caution">
    <text evidence="1">The sequence shown here is derived from an EMBL/GenBank/DDBJ whole genome shotgun (WGS) entry which is preliminary data.</text>
</comment>
<dbReference type="AlphaFoldDB" id="A0A0F9JHU5"/>
<evidence type="ECO:0000313" key="1">
    <source>
        <dbReference type="EMBL" id="KKM05316.1"/>
    </source>
</evidence>
<sequence>MGALIGFAIAGGIIILIIAASAFIPRVDCSDTSLYYEGKVEFIFDGDTIQVEVNELINVTV</sequence>
<protein>
    <submittedName>
        <fullName evidence="1">Uncharacterized protein</fullName>
    </submittedName>
</protein>
<proteinExistence type="predicted"/>
<feature type="non-terminal residue" evidence="1">
    <location>
        <position position="61"/>
    </location>
</feature>
<dbReference type="EMBL" id="LAZR01016248">
    <property type="protein sequence ID" value="KKM05316.1"/>
    <property type="molecule type" value="Genomic_DNA"/>
</dbReference>
<name>A0A0F9JHU5_9ZZZZ</name>